<evidence type="ECO:0000313" key="1">
    <source>
        <dbReference type="EMBL" id="PPQ26843.1"/>
    </source>
</evidence>
<dbReference type="RefSeq" id="WP_104510209.1">
    <property type="nucleotide sequence ID" value="NZ_JACIGC010000034.1"/>
</dbReference>
<dbReference type="AlphaFoldDB" id="A0A2S6MWV2"/>
<proteinExistence type="predicted"/>
<reference evidence="1 2" key="1">
    <citation type="journal article" date="2018" name="Arch. Microbiol.">
        <title>New insights into the metabolic potential of the phototrophic purple bacterium Rhodopila globiformis DSM 161(T) from its draft genome sequence and evidence for a vanadium-dependent nitrogenase.</title>
        <authorList>
            <person name="Imhoff J.F."/>
            <person name="Rahn T."/>
            <person name="Kunzel S."/>
            <person name="Neulinger S.C."/>
        </authorList>
    </citation>
    <scope>NUCLEOTIDE SEQUENCE [LARGE SCALE GENOMIC DNA]</scope>
    <source>
        <strain evidence="1 2">DSM 16996</strain>
    </source>
</reference>
<gene>
    <name evidence="1" type="ORF">CCR94_21510</name>
</gene>
<name>A0A2S6MWV2_9HYPH</name>
<sequence>MDWRYPNGSVTRGVVIEDGAGNKLASFGGGAGGSNASVGANGSAAPSSATEVGFVNALGNLAAIGPSNPLPITAPANLLASDSGAATPGAIISLRRNR</sequence>
<organism evidence="1 2">
    <name type="scientific">Rhodoblastus sphagnicola</name>
    <dbReference type="NCBI Taxonomy" id="333368"/>
    <lineage>
        <taxon>Bacteria</taxon>
        <taxon>Pseudomonadati</taxon>
        <taxon>Pseudomonadota</taxon>
        <taxon>Alphaproteobacteria</taxon>
        <taxon>Hyphomicrobiales</taxon>
        <taxon>Rhodoblastaceae</taxon>
        <taxon>Rhodoblastus</taxon>
    </lineage>
</organism>
<dbReference type="EMBL" id="NHSJ01000130">
    <property type="protein sequence ID" value="PPQ26843.1"/>
    <property type="molecule type" value="Genomic_DNA"/>
</dbReference>
<protein>
    <submittedName>
        <fullName evidence="1">Uncharacterized protein</fullName>
    </submittedName>
</protein>
<accession>A0A2S6MWV2</accession>
<evidence type="ECO:0000313" key="2">
    <source>
        <dbReference type="Proteomes" id="UP000239089"/>
    </source>
</evidence>
<comment type="caution">
    <text evidence="1">The sequence shown here is derived from an EMBL/GenBank/DDBJ whole genome shotgun (WGS) entry which is preliminary data.</text>
</comment>
<keyword evidence="2" id="KW-1185">Reference proteome</keyword>
<dbReference type="OrthoDB" id="574820at356"/>
<dbReference type="Proteomes" id="UP000239089">
    <property type="component" value="Unassembled WGS sequence"/>
</dbReference>